<keyword evidence="10" id="KW-0479">Metal-binding</keyword>
<dbReference type="SUPFAM" id="SSF57845">
    <property type="entry name" value="B-box zinc-binding domain"/>
    <property type="match status" value="1"/>
</dbReference>
<comment type="subcellular location">
    <subcellularLocation>
        <location evidence="2">Cytoplasm</location>
    </subcellularLocation>
</comment>
<comment type="similarity">
    <text evidence="4">Belongs to the TRIM/RBCC family.</text>
</comment>
<dbReference type="Gene3D" id="3.30.160.60">
    <property type="entry name" value="Classic Zinc Finger"/>
    <property type="match status" value="1"/>
</dbReference>
<dbReference type="OrthoDB" id="9410880at2759"/>
<dbReference type="PANTHER" id="PTHR24103">
    <property type="entry name" value="E3 UBIQUITIN-PROTEIN LIGASE TRIM"/>
    <property type="match status" value="1"/>
</dbReference>
<evidence type="ECO:0000259" key="18">
    <source>
        <dbReference type="PROSITE" id="PS50119"/>
    </source>
</evidence>
<evidence type="ECO:0000256" key="3">
    <source>
        <dbReference type="ARBA" id="ARBA00004906"/>
    </source>
</evidence>
<dbReference type="InterPro" id="IPR001841">
    <property type="entry name" value="Znf_RING"/>
</dbReference>
<evidence type="ECO:0000313" key="20">
    <source>
        <dbReference type="Proteomes" id="UP000695026"/>
    </source>
</evidence>
<keyword evidence="12" id="KW-0833">Ubl conjugation pathway</keyword>
<comment type="similarity">
    <text evidence="5">Belongs to the ohanin/vespryn family.</text>
</comment>
<keyword evidence="20" id="KW-1185">Reference proteome</keyword>
<evidence type="ECO:0000256" key="1">
    <source>
        <dbReference type="ARBA" id="ARBA00000900"/>
    </source>
</evidence>
<dbReference type="Proteomes" id="UP000695026">
    <property type="component" value="Unplaced"/>
</dbReference>
<dbReference type="Pfam" id="PF00622">
    <property type="entry name" value="SPRY"/>
    <property type="match status" value="1"/>
</dbReference>
<evidence type="ECO:0000256" key="9">
    <source>
        <dbReference type="ARBA" id="ARBA00022699"/>
    </source>
</evidence>
<dbReference type="EC" id="2.3.2.27" evidence="6"/>
<dbReference type="InterPro" id="IPR003877">
    <property type="entry name" value="SPRY_dom"/>
</dbReference>
<protein>
    <recommendedName>
        <fullName evidence="6">RING-type E3 ubiquitin transferase</fullName>
        <ecNumber evidence="6">2.3.2.27</ecNumber>
    </recommendedName>
</protein>
<dbReference type="InterPro" id="IPR003879">
    <property type="entry name" value="Butyrophylin_SPRY"/>
</dbReference>
<dbReference type="GeneID" id="103056835"/>
<feature type="domain" description="B box-type" evidence="18">
    <location>
        <begin position="88"/>
        <end position="129"/>
    </location>
</feature>
<dbReference type="SMART" id="SM00589">
    <property type="entry name" value="PRY"/>
    <property type="match status" value="1"/>
</dbReference>
<dbReference type="InterPro" id="IPR001870">
    <property type="entry name" value="B30.2/SPRY"/>
</dbReference>
<dbReference type="Pfam" id="PF13765">
    <property type="entry name" value="PRY"/>
    <property type="match status" value="1"/>
</dbReference>
<dbReference type="SUPFAM" id="SSF57850">
    <property type="entry name" value="RING/U-box"/>
    <property type="match status" value="1"/>
</dbReference>
<evidence type="ECO:0000256" key="2">
    <source>
        <dbReference type="ARBA" id="ARBA00004496"/>
    </source>
</evidence>
<dbReference type="SMART" id="SM00449">
    <property type="entry name" value="SPRY"/>
    <property type="match status" value="1"/>
</dbReference>
<evidence type="ECO:0000259" key="19">
    <source>
        <dbReference type="PROSITE" id="PS50188"/>
    </source>
</evidence>
<comment type="pathway">
    <text evidence="3">Protein modification; protein ubiquitination.</text>
</comment>
<dbReference type="InterPro" id="IPR050143">
    <property type="entry name" value="TRIM/RBCC"/>
</dbReference>
<dbReference type="PROSITE" id="PS50089">
    <property type="entry name" value="ZF_RING_2"/>
    <property type="match status" value="1"/>
</dbReference>
<comment type="catalytic activity">
    <reaction evidence="1">
        <text>S-ubiquitinyl-[E2 ubiquitin-conjugating enzyme]-L-cysteine + [acceptor protein]-L-lysine = [E2 ubiquitin-conjugating enzyme]-L-cysteine + N(6)-ubiquitinyl-[acceptor protein]-L-lysine.</text>
        <dbReference type="EC" id="2.3.2.27"/>
    </reaction>
</comment>
<dbReference type="SUPFAM" id="SSF49899">
    <property type="entry name" value="Concanavalin A-like lectins/glucanases"/>
    <property type="match status" value="1"/>
</dbReference>
<comment type="function">
    <text evidence="15">Neurotoxin that produces dose-dependent hypolocomotion and hyperalgesia in mice. May directly act on the central nervous system, as it is 6500-fold more potent when administered intracerebroventricularly than intraperitoneal.</text>
</comment>
<dbReference type="FunFam" id="2.60.120.920:FF:000004">
    <property type="entry name" value="Butyrophilin subfamily 1 member A1"/>
    <property type="match status" value="1"/>
</dbReference>
<dbReference type="SMART" id="SM00336">
    <property type="entry name" value="BBOX"/>
    <property type="match status" value="1"/>
</dbReference>
<keyword evidence="13" id="KW-0862">Zinc</keyword>
<feature type="domain" description="RING-type" evidence="17">
    <location>
        <begin position="16"/>
        <end position="58"/>
    </location>
</feature>
<keyword evidence="9" id="KW-0528">Neurotoxin</keyword>
<dbReference type="KEGG" id="pbi:103056835"/>
<dbReference type="InterPro" id="IPR006574">
    <property type="entry name" value="PRY"/>
</dbReference>
<dbReference type="GO" id="GO:0061630">
    <property type="term" value="F:ubiquitin protein ligase activity"/>
    <property type="evidence" value="ECO:0007669"/>
    <property type="project" value="UniProtKB-EC"/>
</dbReference>
<evidence type="ECO:0000256" key="16">
    <source>
        <dbReference type="PROSITE-ProRule" id="PRU00024"/>
    </source>
</evidence>
<dbReference type="PROSITE" id="PS00518">
    <property type="entry name" value="ZF_RING_1"/>
    <property type="match status" value="1"/>
</dbReference>
<keyword evidence="14" id="KW-0175">Coiled coil</keyword>
<evidence type="ECO:0000256" key="6">
    <source>
        <dbReference type="ARBA" id="ARBA00012483"/>
    </source>
</evidence>
<dbReference type="SMART" id="SM00184">
    <property type="entry name" value="RING"/>
    <property type="match status" value="1"/>
</dbReference>
<evidence type="ECO:0000259" key="17">
    <source>
        <dbReference type="PROSITE" id="PS50089"/>
    </source>
</evidence>
<dbReference type="GO" id="GO:0008270">
    <property type="term" value="F:zinc ion binding"/>
    <property type="evidence" value="ECO:0007669"/>
    <property type="project" value="UniProtKB-KW"/>
</dbReference>
<dbReference type="AlphaFoldDB" id="A0A9F5JBZ8"/>
<feature type="domain" description="B30.2/SPRY" evidence="19">
    <location>
        <begin position="287"/>
        <end position="476"/>
    </location>
</feature>
<name>A0A9F5JBZ8_PYTBI</name>
<dbReference type="InterPro" id="IPR000315">
    <property type="entry name" value="Znf_B-box"/>
</dbReference>
<dbReference type="RefSeq" id="XP_025032099.1">
    <property type="nucleotide sequence ID" value="XM_025176331.1"/>
</dbReference>
<proteinExistence type="inferred from homology"/>
<dbReference type="InterPro" id="IPR013083">
    <property type="entry name" value="Znf_RING/FYVE/PHD"/>
</dbReference>
<keyword evidence="11 16" id="KW-0863">Zinc-finger</keyword>
<dbReference type="PRINTS" id="PR01407">
    <property type="entry name" value="BUTYPHLNCDUF"/>
</dbReference>
<dbReference type="PROSITE" id="PS50119">
    <property type="entry name" value="ZF_BBOX"/>
    <property type="match status" value="1"/>
</dbReference>
<evidence type="ECO:0000256" key="11">
    <source>
        <dbReference type="ARBA" id="ARBA00022771"/>
    </source>
</evidence>
<dbReference type="InterPro" id="IPR020457">
    <property type="entry name" value="Znf_B-box_chordata"/>
</dbReference>
<evidence type="ECO:0000256" key="15">
    <source>
        <dbReference type="ARBA" id="ARBA00034460"/>
    </source>
</evidence>
<evidence type="ECO:0000313" key="21">
    <source>
        <dbReference type="RefSeq" id="XP_025032099.1"/>
    </source>
</evidence>
<dbReference type="GO" id="GO:0005737">
    <property type="term" value="C:cytoplasm"/>
    <property type="evidence" value="ECO:0007669"/>
    <property type="project" value="UniProtKB-SubCell"/>
</dbReference>
<keyword evidence="9" id="KW-0800">Toxin</keyword>
<dbReference type="Gene3D" id="2.60.120.920">
    <property type="match status" value="1"/>
</dbReference>
<dbReference type="PROSITE" id="PS50188">
    <property type="entry name" value="B302_SPRY"/>
    <property type="match status" value="1"/>
</dbReference>
<sequence>MATGVSVLVLHEEATCPICLDYFQDPVLIPECGHNFCRSCLTRSWGQLDSGASCPHCRQSFWPRNILANRQLSRVLEVTKQCGPWGEEGGSFCRMHWEPLKLFCKNHETLICWVCDRSREHRDHRVIPLEEAFQEYQIKVGDCLKAQKEEKIKIVTYGRNTEEKTREMLDLIKRERENTVAEFRKLRCWLEEQEKLLLARMEETEKEIVARRDECLAKHVEELSSLDNLIQEMEKKQQQPASKLLQDIGSVLEKYQPKKPLENPVAFPLELKWTIWDYRDISVFLKGIIKQFRDTLEVGLELQKANVILDPDTAHPGLVLSEDRKSIRAVVEDQCLPKNPERFENWLYVLGCQEFSTGRHFWEVTVGKKEEWYVGVAKKLVNRKDYINLCPEEGIWEVGKWARKYRANIPPKYPKLPLTKNLKRIRVSLNCEGGQVTFFDAKTAALLYKFSEAPLAGETLLPSFSLNNDDWLTLSP</sequence>
<keyword evidence="8" id="KW-0808">Transferase</keyword>
<evidence type="ECO:0000256" key="12">
    <source>
        <dbReference type="ARBA" id="ARBA00022786"/>
    </source>
</evidence>
<dbReference type="InterPro" id="IPR017907">
    <property type="entry name" value="Znf_RING_CS"/>
</dbReference>
<dbReference type="CDD" id="cd16594">
    <property type="entry name" value="RING-HC_TRIM7-like_C-IV"/>
    <property type="match status" value="1"/>
</dbReference>
<evidence type="ECO:0000256" key="13">
    <source>
        <dbReference type="ARBA" id="ARBA00022833"/>
    </source>
</evidence>
<organism evidence="20 21">
    <name type="scientific">Python bivittatus</name>
    <name type="common">Burmese python</name>
    <name type="synonym">Python molurus bivittatus</name>
    <dbReference type="NCBI Taxonomy" id="176946"/>
    <lineage>
        <taxon>Eukaryota</taxon>
        <taxon>Metazoa</taxon>
        <taxon>Chordata</taxon>
        <taxon>Craniata</taxon>
        <taxon>Vertebrata</taxon>
        <taxon>Euteleostomi</taxon>
        <taxon>Lepidosauria</taxon>
        <taxon>Squamata</taxon>
        <taxon>Bifurcata</taxon>
        <taxon>Unidentata</taxon>
        <taxon>Episquamata</taxon>
        <taxon>Toxicofera</taxon>
        <taxon>Serpentes</taxon>
        <taxon>Henophidia</taxon>
        <taxon>Pythonidae</taxon>
        <taxon>Python</taxon>
    </lineage>
</organism>
<dbReference type="InterPro" id="IPR013320">
    <property type="entry name" value="ConA-like_dom_sf"/>
</dbReference>
<evidence type="ECO:0000256" key="7">
    <source>
        <dbReference type="ARBA" id="ARBA00022490"/>
    </source>
</evidence>
<dbReference type="OMA" id="EEXERER"/>
<dbReference type="InterPro" id="IPR043136">
    <property type="entry name" value="B30.2/SPRY_sf"/>
</dbReference>
<gene>
    <name evidence="21" type="primary">LOC103056835</name>
</gene>
<dbReference type="Gene3D" id="3.30.40.10">
    <property type="entry name" value="Zinc/RING finger domain, C3HC4 (zinc finger)"/>
    <property type="match status" value="1"/>
</dbReference>
<evidence type="ECO:0000256" key="8">
    <source>
        <dbReference type="ARBA" id="ARBA00022679"/>
    </source>
</evidence>
<dbReference type="Pfam" id="PF00643">
    <property type="entry name" value="zf-B_box"/>
    <property type="match status" value="1"/>
</dbReference>
<reference evidence="21" key="1">
    <citation type="submission" date="2025-08" db="UniProtKB">
        <authorList>
            <consortium name="RefSeq"/>
        </authorList>
    </citation>
    <scope>IDENTIFICATION</scope>
    <source>
        <tissue evidence="21">Liver</tissue>
    </source>
</reference>
<dbReference type="PRINTS" id="PR01406">
    <property type="entry name" value="BBOXZNFINGER"/>
</dbReference>
<evidence type="ECO:0000256" key="4">
    <source>
        <dbReference type="ARBA" id="ARBA00008518"/>
    </source>
</evidence>
<evidence type="ECO:0000256" key="14">
    <source>
        <dbReference type="ARBA" id="ARBA00023054"/>
    </source>
</evidence>
<evidence type="ECO:0000256" key="10">
    <source>
        <dbReference type="ARBA" id="ARBA00022723"/>
    </source>
</evidence>
<accession>A0A9F5JBZ8</accession>
<dbReference type="Pfam" id="PF15227">
    <property type="entry name" value="zf-C3HC4_4"/>
    <property type="match status" value="1"/>
</dbReference>
<keyword evidence="7" id="KW-0963">Cytoplasm</keyword>
<evidence type="ECO:0000256" key="5">
    <source>
        <dbReference type="ARBA" id="ARBA00009651"/>
    </source>
</evidence>